<keyword evidence="7" id="KW-0540">Nuclease</keyword>
<comment type="caution">
    <text evidence="19">The sequence shown here is derived from an EMBL/GenBank/DDBJ whole genome shotgun (WGS) entry which is preliminary data.</text>
</comment>
<dbReference type="FunFam" id="2.40.50.140:FF:000125">
    <property type="entry name" value="exosome complex exonuclease RRP44 isoform X1"/>
    <property type="match status" value="1"/>
</dbReference>
<name>A0A813M708_9BILA</name>
<evidence type="ECO:0000256" key="17">
    <source>
        <dbReference type="SAM" id="Phobius"/>
    </source>
</evidence>
<dbReference type="InterPro" id="IPR033771">
    <property type="entry name" value="Rrp44_CSD1"/>
</dbReference>
<dbReference type="Pfam" id="PF17849">
    <property type="entry name" value="OB_Dis3"/>
    <property type="match status" value="1"/>
</dbReference>
<dbReference type="InterPro" id="IPR001623">
    <property type="entry name" value="DnaJ_domain"/>
</dbReference>
<dbReference type="Pfam" id="PF17215">
    <property type="entry name" value="Rrp44_S1"/>
    <property type="match status" value="1"/>
</dbReference>
<dbReference type="SMART" id="SM00670">
    <property type="entry name" value="PINc"/>
    <property type="match status" value="1"/>
</dbReference>
<dbReference type="Pfam" id="PF13638">
    <property type="entry name" value="PIN_4"/>
    <property type="match status" value="1"/>
</dbReference>
<dbReference type="GO" id="GO:0000176">
    <property type="term" value="C:nuclear exosome (RNase complex)"/>
    <property type="evidence" value="ECO:0007669"/>
    <property type="project" value="TreeGrafter"/>
</dbReference>
<evidence type="ECO:0000256" key="8">
    <source>
        <dbReference type="ARBA" id="ARBA00022759"/>
    </source>
</evidence>
<dbReference type="PROSITE" id="PS00636">
    <property type="entry name" value="DNAJ_1"/>
    <property type="match status" value="1"/>
</dbReference>
<feature type="transmembrane region" description="Helical" evidence="17">
    <location>
        <begin position="1121"/>
        <end position="1141"/>
    </location>
</feature>
<keyword evidence="10" id="KW-0271">Exosome</keyword>
<dbReference type="PROSITE" id="PS01175">
    <property type="entry name" value="RIBONUCLEASE_II"/>
    <property type="match status" value="1"/>
</dbReference>
<dbReference type="AlphaFoldDB" id="A0A813M708"/>
<dbReference type="OrthoDB" id="372421at2759"/>
<evidence type="ECO:0000256" key="3">
    <source>
        <dbReference type="ARBA" id="ARBA00004604"/>
    </source>
</evidence>
<dbReference type="Gene3D" id="2.40.50.140">
    <property type="entry name" value="Nucleic acid-binding proteins"/>
    <property type="match status" value="1"/>
</dbReference>
<dbReference type="PANTHER" id="PTHR23355">
    <property type="entry name" value="RIBONUCLEASE"/>
    <property type="match status" value="1"/>
</dbReference>
<evidence type="ECO:0000256" key="13">
    <source>
        <dbReference type="ARBA" id="ARBA00023242"/>
    </source>
</evidence>
<evidence type="ECO:0000256" key="1">
    <source>
        <dbReference type="ARBA" id="ARBA00001946"/>
    </source>
</evidence>
<dbReference type="GO" id="GO:0006364">
    <property type="term" value="P:rRNA processing"/>
    <property type="evidence" value="ECO:0007669"/>
    <property type="project" value="UniProtKB-KW"/>
</dbReference>
<keyword evidence="8" id="KW-0255">Endonuclease</keyword>
<dbReference type="FunFam" id="2.40.50.700:FF:000001">
    <property type="entry name" value="Exosome complex exonuclease exoribonuclease (Rrp44)"/>
    <property type="match status" value="1"/>
</dbReference>
<keyword evidence="17" id="KW-0812">Transmembrane</keyword>
<evidence type="ECO:0000313" key="20">
    <source>
        <dbReference type="Proteomes" id="UP000663879"/>
    </source>
</evidence>
<dbReference type="SUPFAM" id="SSF50249">
    <property type="entry name" value="Nucleic acid-binding proteins"/>
    <property type="match status" value="3"/>
</dbReference>
<proteinExistence type="inferred from homology"/>
<dbReference type="Pfam" id="PF00773">
    <property type="entry name" value="RNB"/>
    <property type="match status" value="1"/>
</dbReference>
<dbReference type="Gene3D" id="3.40.50.1010">
    <property type="entry name" value="5'-nuclease"/>
    <property type="match status" value="1"/>
</dbReference>
<keyword evidence="6" id="KW-0698">rRNA processing</keyword>
<dbReference type="InterPro" id="IPR018253">
    <property type="entry name" value="DnaJ_domain_CS"/>
</dbReference>
<dbReference type="InterPro" id="IPR050180">
    <property type="entry name" value="RNR_Ribonuclease"/>
</dbReference>
<protein>
    <recommendedName>
        <fullName evidence="14">Protein DIS3 homolog</fullName>
    </recommendedName>
    <alternativeName>
        <fullName evidence="15">Ribosomal RNA-processing protein 44</fullName>
    </alternativeName>
</protein>
<dbReference type="Gene3D" id="1.10.287.110">
    <property type="entry name" value="DnaJ domain"/>
    <property type="match status" value="1"/>
</dbReference>
<dbReference type="SMART" id="SM00271">
    <property type="entry name" value="DnaJ"/>
    <property type="match status" value="1"/>
</dbReference>
<dbReference type="GO" id="GO:0004519">
    <property type="term" value="F:endonuclease activity"/>
    <property type="evidence" value="ECO:0007669"/>
    <property type="project" value="UniProtKB-KW"/>
</dbReference>
<dbReference type="PRINTS" id="PR00625">
    <property type="entry name" value="JDOMAIN"/>
</dbReference>
<evidence type="ECO:0000256" key="6">
    <source>
        <dbReference type="ARBA" id="ARBA00022552"/>
    </source>
</evidence>
<keyword evidence="17" id="KW-0472">Membrane</keyword>
<evidence type="ECO:0000313" key="19">
    <source>
        <dbReference type="EMBL" id="CAF0712125.1"/>
    </source>
</evidence>
<keyword evidence="20" id="KW-1185">Reference proteome</keyword>
<reference evidence="19" key="1">
    <citation type="submission" date="2021-02" db="EMBL/GenBank/DDBJ databases">
        <authorList>
            <person name="Nowell W R."/>
        </authorList>
    </citation>
    <scope>NUCLEOTIDE SEQUENCE</scope>
    <source>
        <strain evidence="19">Ploen Becks lab</strain>
    </source>
</reference>
<evidence type="ECO:0000256" key="2">
    <source>
        <dbReference type="ARBA" id="ARBA00004496"/>
    </source>
</evidence>
<evidence type="ECO:0000256" key="11">
    <source>
        <dbReference type="ARBA" id="ARBA00022839"/>
    </source>
</evidence>
<organism evidence="19 20">
    <name type="scientific">Brachionus calyciflorus</name>
    <dbReference type="NCBI Taxonomy" id="104777"/>
    <lineage>
        <taxon>Eukaryota</taxon>
        <taxon>Metazoa</taxon>
        <taxon>Spiralia</taxon>
        <taxon>Gnathifera</taxon>
        <taxon>Rotifera</taxon>
        <taxon>Eurotatoria</taxon>
        <taxon>Monogononta</taxon>
        <taxon>Pseudotrocha</taxon>
        <taxon>Ploima</taxon>
        <taxon>Brachionidae</taxon>
        <taxon>Brachionus</taxon>
    </lineage>
</organism>
<dbReference type="InterPro" id="IPR002716">
    <property type="entry name" value="PIN_dom"/>
</dbReference>
<evidence type="ECO:0000259" key="18">
    <source>
        <dbReference type="PROSITE" id="PS50076"/>
    </source>
</evidence>
<gene>
    <name evidence="19" type="ORF">OXX778_LOCUS1172</name>
</gene>
<dbReference type="CDD" id="cd06257">
    <property type="entry name" value="DnaJ"/>
    <property type="match status" value="1"/>
</dbReference>
<evidence type="ECO:0000256" key="16">
    <source>
        <dbReference type="RuleBase" id="RU003901"/>
    </source>
</evidence>
<evidence type="ECO:0000256" key="5">
    <source>
        <dbReference type="ARBA" id="ARBA00022490"/>
    </source>
</evidence>
<keyword evidence="9" id="KW-0378">Hydrolase</keyword>
<dbReference type="Gene3D" id="2.40.50.690">
    <property type="match status" value="1"/>
</dbReference>
<dbReference type="Pfam" id="PF00226">
    <property type="entry name" value="DnaJ"/>
    <property type="match status" value="1"/>
</dbReference>
<dbReference type="GO" id="GO:0000175">
    <property type="term" value="F:3'-5'-RNA exonuclease activity"/>
    <property type="evidence" value="ECO:0007669"/>
    <property type="project" value="UniProtKB-ARBA"/>
</dbReference>
<evidence type="ECO:0000256" key="12">
    <source>
        <dbReference type="ARBA" id="ARBA00022884"/>
    </source>
</evidence>
<dbReference type="PANTHER" id="PTHR23355:SF35">
    <property type="entry name" value="EXOSOME COMPLEX EXONUCLEASE RRP44"/>
    <property type="match status" value="1"/>
</dbReference>
<dbReference type="CDD" id="cd09862">
    <property type="entry name" value="PIN_Rrp44-like"/>
    <property type="match status" value="1"/>
</dbReference>
<evidence type="ECO:0000256" key="10">
    <source>
        <dbReference type="ARBA" id="ARBA00022835"/>
    </source>
</evidence>
<dbReference type="Gene3D" id="2.40.50.700">
    <property type="match status" value="1"/>
</dbReference>
<dbReference type="InterPro" id="IPR033770">
    <property type="entry name" value="RRP44_S1"/>
</dbReference>
<keyword evidence="17" id="KW-1133">Transmembrane helix</keyword>
<dbReference type="InterPro" id="IPR001900">
    <property type="entry name" value="RNase_II/R"/>
</dbReference>
<evidence type="ECO:0000256" key="9">
    <source>
        <dbReference type="ARBA" id="ARBA00022801"/>
    </source>
</evidence>
<dbReference type="GO" id="GO:0000177">
    <property type="term" value="C:cytoplasmic exosome (RNase complex)"/>
    <property type="evidence" value="ECO:0007669"/>
    <property type="project" value="TreeGrafter"/>
</dbReference>
<keyword evidence="13" id="KW-0539">Nucleus</keyword>
<dbReference type="PROSITE" id="PS50076">
    <property type="entry name" value="DNAJ_2"/>
    <property type="match status" value="1"/>
</dbReference>
<dbReference type="Pfam" id="PF17216">
    <property type="entry name" value="Rrp44_CSD1"/>
    <property type="match status" value="1"/>
</dbReference>
<dbReference type="InterPro" id="IPR041505">
    <property type="entry name" value="Dis3_CSD2"/>
</dbReference>
<keyword evidence="5" id="KW-0963">Cytoplasm</keyword>
<evidence type="ECO:0000256" key="14">
    <source>
        <dbReference type="ARBA" id="ARBA00077221"/>
    </source>
</evidence>
<dbReference type="GO" id="GO:0071034">
    <property type="term" value="P:CUT catabolic process"/>
    <property type="evidence" value="ECO:0007669"/>
    <property type="project" value="UniProtKB-ARBA"/>
</dbReference>
<dbReference type="InterPro" id="IPR036869">
    <property type="entry name" value="J_dom_sf"/>
</dbReference>
<comment type="similarity">
    <text evidence="4 16">Belongs to the RNR ribonuclease family.</text>
</comment>
<dbReference type="GO" id="GO:0071031">
    <property type="term" value="P:nuclear mRNA surveillance of mRNA 3'-end processing"/>
    <property type="evidence" value="ECO:0007669"/>
    <property type="project" value="TreeGrafter"/>
</dbReference>
<dbReference type="FunFam" id="3.40.50.1010:FF:000010">
    <property type="entry name" value="Exosome complex exonuclease DIS3"/>
    <property type="match status" value="1"/>
</dbReference>
<dbReference type="SUPFAM" id="SSF46565">
    <property type="entry name" value="Chaperone J-domain"/>
    <property type="match status" value="1"/>
</dbReference>
<dbReference type="GO" id="GO:0003723">
    <property type="term" value="F:RNA binding"/>
    <property type="evidence" value="ECO:0007669"/>
    <property type="project" value="UniProtKB-KW"/>
</dbReference>
<evidence type="ECO:0000256" key="4">
    <source>
        <dbReference type="ARBA" id="ARBA00005785"/>
    </source>
</evidence>
<keyword evidence="12" id="KW-0694">RNA-binding</keyword>
<dbReference type="GO" id="GO:0016075">
    <property type="term" value="P:rRNA catabolic process"/>
    <property type="evidence" value="ECO:0007669"/>
    <property type="project" value="TreeGrafter"/>
</dbReference>
<comment type="subcellular location">
    <subcellularLocation>
        <location evidence="2">Cytoplasm</location>
    </subcellularLocation>
    <subcellularLocation>
        <location evidence="3">Nucleus</location>
        <location evidence="3">Nucleolus</location>
    </subcellularLocation>
</comment>
<comment type="cofactor">
    <cofactor evidence="1">
        <name>Mg(2+)</name>
        <dbReference type="ChEBI" id="CHEBI:18420"/>
    </cofactor>
</comment>
<dbReference type="GO" id="GO:0005730">
    <property type="term" value="C:nucleolus"/>
    <property type="evidence" value="ECO:0007669"/>
    <property type="project" value="UniProtKB-SubCell"/>
</dbReference>
<evidence type="ECO:0000256" key="7">
    <source>
        <dbReference type="ARBA" id="ARBA00022722"/>
    </source>
</evidence>
<accession>A0A813M708</accession>
<evidence type="ECO:0000256" key="15">
    <source>
        <dbReference type="ARBA" id="ARBA00077930"/>
    </source>
</evidence>
<sequence>MIDKIFMKKTRRGNVLKIVREHYLRDDISCGSQLCSNMACLTSNQTNHSKTSINFKSGLVLESSPKSPSSIFTDPHYLIPDTNIILHQMDVIEDSIFKNIIICYTVLQEVKQKSISSYQRLTQLINTPDRKVFCFVNEYHRDVFIAKLDGESPNDRNDRAIREVCKYYSQHLSDIKVILLSDDANNLKLAREQGLLAASCREYVESLSRPELIDRIAAKEEKRSTEEIDEKQLTDTTRKNKHIIFPEHLKLSDIQAGLKSGKLFQGTYQSSRENYLEANVFLYDNEKYPQIFLQGYRNLNRAVHDDVVAVELLPESEWATPTSLVLEEGAEDVGDYVNEKEEDEQIINKPDVKKLPSGRVVGIIKRNWRPYCGMLQVSDLPDATRHMFMPAEKRIPKIRIETRQSEKLKNQRIVVSIDCWPRDSRYPLGHFVRLLGPVGDKDTENQVLLLEHDVPNYPFPQSVLDCLPTLPWIIPEEEKTKRLDLTKFDICSVDPPGCTDIDDALHCIVLPNGNYQCGVHIADVSHFIRPGTAIDDEAKRRSTTVYLVDQRIDMVPALLSSNLCSLRDDGPRYAFSVLWEIQPDDAKIVKTECHKSIILSKASLTYAQAQMKIDDKTANDELTQGLRRLNKVAKILKAERIKNGALTLASNEIRFNLDSETHDPIDVVTKELKETNSMVEEFMLLANITVAKKIYEIFPQCACLRRHPSPPISNFDPLIKAAESKNIKIEVDTGKKLADSLETAVDRDNLFFNTMLRMLTTRCMMQALYFCSGLFPESEFEHYGLAAPIYTHFTSPIRRYADIIVHRLLAAAIHADTTYPELLDKQALQQTCNNMNYRHKMAQYAGRASVDLHTQLFFRNRQVDEEAYVLAVKKNALQVLIPRYGLEGTLYFNDFPFVYDELEPSQTANNVKLKLFDKLIVKISIDSQNVQHQKMRLHLVSPKIEGFSVEPEKMKSNGDQEINQLNILRKASWKNPNLYEVLGVSKTATAKEIKVAYYQKCKEFHPDTNKNNNKSHDKFINIQKAYDTLSDNNTRRDYDLSLQGYSAGTGNRYTRSNPADVYQTYHNNPNQTYYHYGNREGMNYSEFEKFMRARQAFYAQYNSQNKNTNPDDNNFSSPLKVMIYLIIGIGLFEAFTVSWIYDRDMNYLHDNNYRYSPNNRQALIDFRNQVNQADMSELEDKIRDKKEMEEKAK</sequence>
<dbReference type="SUPFAM" id="SSF88723">
    <property type="entry name" value="PIN domain-like"/>
    <property type="match status" value="1"/>
</dbReference>
<dbReference type="InterPro" id="IPR012340">
    <property type="entry name" value="NA-bd_OB-fold"/>
</dbReference>
<dbReference type="InterPro" id="IPR029060">
    <property type="entry name" value="PIN-like_dom_sf"/>
</dbReference>
<keyword evidence="11" id="KW-0269">Exonuclease</keyword>
<feature type="domain" description="J" evidence="18">
    <location>
        <begin position="977"/>
        <end position="1042"/>
    </location>
</feature>
<dbReference type="EMBL" id="CAJNOC010000071">
    <property type="protein sequence ID" value="CAF0712125.1"/>
    <property type="molecule type" value="Genomic_DNA"/>
</dbReference>
<dbReference type="Proteomes" id="UP000663879">
    <property type="component" value="Unassembled WGS sequence"/>
</dbReference>
<dbReference type="InterPro" id="IPR022966">
    <property type="entry name" value="RNase_II/R_CS"/>
</dbReference>
<dbReference type="SMART" id="SM00955">
    <property type="entry name" value="RNB"/>
    <property type="match status" value="1"/>
</dbReference>